<sequence length="88" mass="9524">MFQGTFDLETATPIDASALSDVLFERGIHWASGRSGLVDLVAAHKWFNLAALKGRKDAVALRQEVAGQMSDAEISAAQREARAWVSAH</sequence>
<reference evidence="1 2" key="1">
    <citation type="submission" date="2014-09" db="EMBL/GenBank/DDBJ databases">
        <title>Draft genome of Bradyrhizobium japonicum Is-34.</title>
        <authorList>
            <person name="Tsurumaru H."/>
            <person name="Yamakawa T."/>
            <person name="Hashimoto S."/>
            <person name="Okizaki K."/>
            <person name="Kanesaki Y."/>
            <person name="Yoshikawa H."/>
            <person name="Yajima S."/>
        </authorList>
    </citation>
    <scope>NUCLEOTIDE SEQUENCE [LARGE SCALE GENOMIC DNA]</scope>
    <source>
        <strain evidence="1 2">Is-34</strain>
    </source>
</reference>
<proteinExistence type="predicted"/>
<dbReference type="RefSeq" id="WP_041959489.1">
    <property type="nucleotide sequence ID" value="NZ_JAOQNC010000001.1"/>
</dbReference>
<evidence type="ECO:0000313" key="2">
    <source>
        <dbReference type="Proteomes" id="UP000030377"/>
    </source>
</evidence>
<organism evidence="1 2">
    <name type="scientific">Bradyrhizobium japonicum</name>
    <dbReference type="NCBI Taxonomy" id="375"/>
    <lineage>
        <taxon>Bacteria</taxon>
        <taxon>Pseudomonadati</taxon>
        <taxon>Pseudomonadota</taxon>
        <taxon>Alphaproteobacteria</taxon>
        <taxon>Hyphomicrobiales</taxon>
        <taxon>Nitrobacteraceae</taxon>
        <taxon>Bradyrhizobium</taxon>
    </lineage>
</organism>
<dbReference type="EMBL" id="JRPN01000028">
    <property type="protein sequence ID" value="KGT74860.1"/>
    <property type="molecule type" value="Genomic_DNA"/>
</dbReference>
<protein>
    <recommendedName>
        <fullName evidence="3">Sel1 repeat family protein</fullName>
    </recommendedName>
</protein>
<dbReference type="InterPro" id="IPR011990">
    <property type="entry name" value="TPR-like_helical_dom_sf"/>
</dbReference>
<name>A0A0A3XKJ6_BRAJP</name>
<evidence type="ECO:0008006" key="3">
    <source>
        <dbReference type="Google" id="ProtNLM"/>
    </source>
</evidence>
<comment type="caution">
    <text evidence="1">The sequence shown here is derived from an EMBL/GenBank/DDBJ whole genome shotgun (WGS) entry which is preliminary data.</text>
</comment>
<accession>A0A0A3XKJ6</accession>
<dbReference type="STRING" id="375.BKD09_RS23975"/>
<evidence type="ECO:0000313" key="1">
    <source>
        <dbReference type="EMBL" id="KGT74860.1"/>
    </source>
</evidence>
<dbReference type="Gene3D" id="1.25.40.10">
    <property type="entry name" value="Tetratricopeptide repeat domain"/>
    <property type="match status" value="1"/>
</dbReference>
<dbReference type="eggNOG" id="COG0790">
    <property type="taxonomic scope" value="Bacteria"/>
</dbReference>
<gene>
    <name evidence="1" type="ORF">MA20_36515</name>
</gene>
<dbReference type="AlphaFoldDB" id="A0A0A3XKJ6"/>
<dbReference type="Proteomes" id="UP000030377">
    <property type="component" value="Unassembled WGS sequence"/>
</dbReference>